<evidence type="ECO:0000256" key="11">
    <source>
        <dbReference type="ARBA" id="ARBA00049309"/>
    </source>
</evidence>
<keyword evidence="6 14" id="KW-0210">Decarboxylase</keyword>
<dbReference type="Gene3D" id="2.40.37.10">
    <property type="entry name" value="Lyase, Ornithine Decarboxylase, Chain A, domain 1"/>
    <property type="match status" value="1"/>
</dbReference>
<protein>
    <recommendedName>
        <fullName evidence="5 14">Arginine decarboxylase</fullName>
        <ecNumber evidence="5 14">4.1.1.19</ecNumber>
    </recommendedName>
</protein>
<evidence type="ECO:0000313" key="16">
    <source>
        <dbReference type="EMBL" id="KAI5064580.1"/>
    </source>
</evidence>
<comment type="catalytic activity">
    <reaction evidence="11 14">
        <text>L-arginine + H(+) = agmatine + CO2</text>
        <dbReference type="Rhea" id="RHEA:17641"/>
        <dbReference type="ChEBI" id="CHEBI:15378"/>
        <dbReference type="ChEBI" id="CHEBI:16526"/>
        <dbReference type="ChEBI" id="CHEBI:32682"/>
        <dbReference type="ChEBI" id="CHEBI:58145"/>
        <dbReference type="EC" id="4.1.1.19"/>
    </reaction>
</comment>
<organism evidence="16 17">
    <name type="scientific">Adiantum capillus-veneris</name>
    <name type="common">Maidenhair fern</name>
    <dbReference type="NCBI Taxonomy" id="13818"/>
    <lineage>
        <taxon>Eukaryota</taxon>
        <taxon>Viridiplantae</taxon>
        <taxon>Streptophyta</taxon>
        <taxon>Embryophyta</taxon>
        <taxon>Tracheophyta</taxon>
        <taxon>Polypodiopsida</taxon>
        <taxon>Polypodiidae</taxon>
        <taxon>Polypodiales</taxon>
        <taxon>Pteridineae</taxon>
        <taxon>Pteridaceae</taxon>
        <taxon>Vittarioideae</taxon>
        <taxon>Adiantum</taxon>
    </lineage>
</organism>
<evidence type="ECO:0000256" key="9">
    <source>
        <dbReference type="ARBA" id="ARBA00023066"/>
    </source>
</evidence>
<dbReference type="GO" id="GO:0008295">
    <property type="term" value="P:spermidine biosynthetic process"/>
    <property type="evidence" value="ECO:0007669"/>
    <property type="project" value="UniProtKB-KW"/>
</dbReference>
<dbReference type="PANTHER" id="PTHR43295">
    <property type="entry name" value="ARGININE DECARBOXYLASE"/>
    <property type="match status" value="1"/>
</dbReference>
<dbReference type="PIRSF" id="PIRSF001336">
    <property type="entry name" value="Arg_decrbxlase"/>
    <property type="match status" value="1"/>
</dbReference>
<accession>A0A9D4UB04</accession>
<dbReference type="NCBIfam" id="TIGR01273">
    <property type="entry name" value="speA"/>
    <property type="match status" value="1"/>
</dbReference>
<evidence type="ECO:0000256" key="3">
    <source>
        <dbReference type="ARBA" id="ARBA00004773"/>
    </source>
</evidence>
<proteinExistence type="inferred from homology"/>
<comment type="cofactor">
    <cofactor evidence="1 12 14">
        <name>pyridoxal 5'-phosphate</name>
        <dbReference type="ChEBI" id="CHEBI:597326"/>
    </cofactor>
</comment>
<dbReference type="Gene3D" id="1.20.58.930">
    <property type="match status" value="1"/>
</dbReference>
<dbReference type="Pfam" id="PF02784">
    <property type="entry name" value="Orn_Arg_deC_N"/>
    <property type="match status" value="1"/>
</dbReference>
<dbReference type="PRINTS" id="PR01179">
    <property type="entry name" value="ODADCRBXLASE"/>
</dbReference>
<comment type="pathway">
    <text evidence="3 14">Amine and polyamine biosynthesis; agmatine biosynthesis; agmatine from L-arginine: step 1/1.</text>
</comment>
<dbReference type="InterPro" id="IPR022653">
    <property type="entry name" value="De-COase2_pyr-phos_BS"/>
</dbReference>
<comment type="caution">
    <text evidence="16">The sequence shown here is derived from an EMBL/GenBank/DDBJ whole genome shotgun (WGS) entry which is preliminary data.</text>
</comment>
<dbReference type="AlphaFoldDB" id="A0A9D4UB04"/>
<evidence type="ECO:0000256" key="10">
    <source>
        <dbReference type="ARBA" id="ARBA00023239"/>
    </source>
</evidence>
<dbReference type="FunFam" id="3.20.20.10:FF:000001">
    <property type="entry name" value="Biosynthetic arginine decarboxylase"/>
    <property type="match status" value="1"/>
</dbReference>
<dbReference type="InterPro" id="IPR029066">
    <property type="entry name" value="PLP-binding_barrel"/>
</dbReference>
<dbReference type="OrthoDB" id="3717802at2759"/>
<dbReference type="GO" id="GO:0006527">
    <property type="term" value="P:L-arginine catabolic process"/>
    <property type="evidence" value="ECO:0007669"/>
    <property type="project" value="InterPro"/>
</dbReference>
<dbReference type="PRINTS" id="PR01180">
    <property type="entry name" value="ARGDCRBXLASE"/>
</dbReference>
<keyword evidence="9 14" id="KW-0745">Spermidine biosynthesis</keyword>
<dbReference type="SUPFAM" id="SSF50621">
    <property type="entry name" value="Alanine racemase C-terminal domain-like"/>
    <property type="match status" value="1"/>
</dbReference>
<dbReference type="SUPFAM" id="SSF51419">
    <property type="entry name" value="PLP-binding barrel"/>
    <property type="match status" value="1"/>
</dbReference>
<evidence type="ECO:0000256" key="1">
    <source>
        <dbReference type="ARBA" id="ARBA00001933"/>
    </source>
</evidence>
<evidence type="ECO:0000313" key="17">
    <source>
        <dbReference type="Proteomes" id="UP000886520"/>
    </source>
</evidence>
<evidence type="ECO:0000256" key="7">
    <source>
        <dbReference type="ARBA" id="ARBA00022842"/>
    </source>
</evidence>
<dbReference type="PROSITE" id="PS00878">
    <property type="entry name" value="ODR_DC_2_1"/>
    <property type="match status" value="1"/>
</dbReference>
<evidence type="ECO:0000259" key="15">
    <source>
        <dbReference type="Pfam" id="PF02784"/>
    </source>
</evidence>
<dbReference type="InterPro" id="IPR022644">
    <property type="entry name" value="De-COase2_N"/>
</dbReference>
<evidence type="ECO:0000256" key="4">
    <source>
        <dbReference type="ARBA" id="ARBA00008357"/>
    </source>
</evidence>
<dbReference type="EC" id="4.1.1.19" evidence="5 14"/>
<dbReference type="InterPro" id="IPR009006">
    <property type="entry name" value="Ala_racemase/Decarboxylase_C"/>
</dbReference>
<evidence type="ECO:0000256" key="5">
    <source>
        <dbReference type="ARBA" id="ARBA00012426"/>
    </source>
</evidence>
<evidence type="ECO:0000256" key="14">
    <source>
        <dbReference type="RuleBase" id="RU003740"/>
    </source>
</evidence>
<evidence type="ECO:0000256" key="13">
    <source>
        <dbReference type="PIRSR" id="PIRSR600183-50"/>
    </source>
</evidence>
<evidence type="ECO:0000256" key="6">
    <source>
        <dbReference type="ARBA" id="ARBA00022793"/>
    </source>
</evidence>
<evidence type="ECO:0000256" key="2">
    <source>
        <dbReference type="ARBA" id="ARBA00001946"/>
    </source>
</evidence>
<dbReference type="InterPro" id="IPR000183">
    <property type="entry name" value="Orn/DAP/Arg_de-COase"/>
</dbReference>
<dbReference type="CDD" id="cd06830">
    <property type="entry name" value="PLPDE_III_ADC"/>
    <property type="match status" value="1"/>
</dbReference>
<dbReference type="EMBL" id="JABFUD020000020">
    <property type="protein sequence ID" value="KAI5064580.1"/>
    <property type="molecule type" value="Genomic_DNA"/>
</dbReference>
<reference evidence="16" key="1">
    <citation type="submission" date="2021-01" db="EMBL/GenBank/DDBJ databases">
        <title>Adiantum capillus-veneris genome.</title>
        <authorList>
            <person name="Fang Y."/>
            <person name="Liao Q."/>
        </authorList>
    </citation>
    <scope>NUCLEOTIDE SEQUENCE</scope>
    <source>
        <strain evidence="16">H3</strain>
        <tissue evidence="16">Leaf</tissue>
    </source>
</reference>
<keyword evidence="8 12" id="KW-0663">Pyridoxal phosphate</keyword>
<dbReference type="InterPro" id="IPR002985">
    <property type="entry name" value="Arg_decrbxlase"/>
</dbReference>
<sequence length="705" mass="77307">MPTLAEAVAPLETNSFSVFSEQEISSLICKKPWSPSKSSSLYKIESWGSSYFTANAAGRMAVRPFGPDTKPNEEIDILQALQKAMEGDVLGDLYPISPLIVRFPDILRDRLERLQSAFDTGIKIFHYQGHFQGVFPVKCNQDRYVVENIVEFGKHFHFGLEAGSKPELLLAMSSLCKGSSDALLICNGYKDAEYVSLALVARKMKLNCVIVLEQEEELDLVLDMSRKLSMEPLIGLRAKLNTKHGGHFGETSGENGKFGLSCAQIVGIVCKLRRRKMLHCLQLLHFHIGSQIPSLPVLNDGVSEAAHIYCELSLMGANMKYIDIGGGLGVDYDGSGSAESDMSVGYTMEEYAKEVVLAVKCACQMKGVKQPTLCSESGRALVSHHSVLVFNVLCAEEKNGHSVGDKGLSLEVGGTLPEPLCNLQECLASLVRVGNYESALEYALCMKLSSVNYFKKGSLSLMQLAYVNTVHELVAAMLEKKRCEMAAYDGVYGQWHKDAAYNAIYHINLSIFKSMPDTWAIGQLFPIVPLHRLDEEPTVRAILSDLTCDSDGKVTTFVGSGEMNTRATYMKVHPLQEGKPYYMGMFLGGAYQEALGGMHNLFGAPPVVHIMRANEGGSNMGNLQVLKVNNGENIYDVLKGMQYEPLTMLETLHLQLQNSAKDGDSHEPEEAMSALDCSFFSSTYLSTNNLPSSVGSTLLHTTVIG</sequence>
<dbReference type="Proteomes" id="UP000886520">
    <property type="component" value="Chromosome 20"/>
</dbReference>
<dbReference type="Gene3D" id="3.20.20.10">
    <property type="entry name" value="Alanine racemase"/>
    <property type="match status" value="1"/>
</dbReference>
<evidence type="ECO:0000256" key="12">
    <source>
        <dbReference type="PIRSR" id="PIRSR001336-50"/>
    </source>
</evidence>
<dbReference type="PANTHER" id="PTHR43295:SF1">
    <property type="entry name" value="ARGININE DECARBOXYLASE 1, CHLOROPLASTIC-RELATED"/>
    <property type="match status" value="1"/>
</dbReference>
<dbReference type="GO" id="GO:0008792">
    <property type="term" value="F:arginine decarboxylase activity"/>
    <property type="evidence" value="ECO:0007669"/>
    <property type="project" value="UniProtKB-EC"/>
</dbReference>
<name>A0A9D4UB04_ADICA</name>
<feature type="modified residue" description="N6-(pyridoxal phosphate)lysine" evidence="12">
    <location>
        <position position="138"/>
    </location>
</feature>
<comment type="similarity">
    <text evidence="4 14">Belongs to the Orn/Lys/Arg decarboxylase class-II family. SpeA subfamily.</text>
</comment>
<feature type="domain" description="Orn/DAP/Arg decarboxylase 2 N-terminal" evidence="15">
    <location>
        <begin position="130"/>
        <end position="383"/>
    </location>
</feature>
<comment type="cofactor">
    <cofactor evidence="2 14">
        <name>Mg(2+)</name>
        <dbReference type="ChEBI" id="CHEBI:18420"/>
    </cofactor>
</comment>
<dbReference type="GO" id="GO:0009409">
    <property type="term" value="P:response to cold"/>
    <property type="evidence" value="ECO:0007669"/>
    <property type="project" value="UniProtKB-ARBA"/>
</dbReference>
<evidence type="ECO:0000256" key="8">
    <source>
        <dbReference type="ARBA" id="ARBA00022898"/>
    </source>
</evidence>
<gene>
    <name evidence="16" type="ORF">GOP47_0021250</name>
</gene>
<keyword evidence="7 14" id="KW-0460">Magnesium</keyword>
<keyword evidence="10 14" id="KW-0456">Lyase</keyword>
<feature type="active site" description="Proton donor" evidence="13">
    <location>
        <position position="548"/>
    </location>
</feature>
<keyword evidence="17" id="KW-1185">Reference proteome</keyword>
<dbReference type="NCBIfam" id="NF003763">
    <property type="entry name" value="PRK05354.1"/>
    <property type="match status" value="1"/>
</dbReference>